<proteinExistence type="predicted"/>
<dbReference type="Gene3D" id="3.40.50.12030">
    <property type="entry name" value="Uncharacterised protein family UPF0261, NC domain"/>
    <property type="match status" value="1"/>
</dbReference>
<dbReference type="RefSeq" id="WP_377524662.1">
    <property type="nucleotide sequence ID" value="NZ_JBHSMJ010000017.1"/>
</dbReference>
<dbReference type="EMBL" id="JBHSMJ010000017">
    <property type="protein sequence ID" value="MFC5449085.1"/>
    <property type="molecule type" value="Genomic_DNA"/>
</dbReference>
<dbReference type="InterPro" id="IPR044122">
    <property type="entry name" value="UPF0261_N"/>
</dbReference>
<dbReference type="Proteomes" id="UP001596044">
    <property type="component" value="Unassembled WGS sequence"/>
</dbReference>
<name>A0ABW0K6T7_9BACL</name>
<dbReference type="Pfam" id="PF06792">
    <property type="entry name" value="UPF0261"/>
    <property type="match status" value="1"/>
</dbReference>
<reference evidence="4" key="1">
    <citation type="journal article" date="2019" name="Int. J. Syst. Evol. Microbiol.">
        <title>The Global Catalogue of Microorganisms (GCM) 10K type strain sequencing project: providing services to taxonomists for standard genome sequencing and annotation.</title>
        <authorList>
            <consortium name="The Broad Institute Genomics Platform"/>
            <consortium name="The Broad Institute Genome Sequencing Center for Infectious Disease"/>
            <person name="Wu L."/>
            <person name="Ma J."/>
        </authorList>
    </citation>
    <scope>NUCLEOTIDE SEQUENCE [LARGE SCALE GENOMIC DNA]</scope>
    <source>
        <strain evidence="4">KACC 11904</strain>
    </source>
</reference>
<sequence>MVNYAVIVCALDTKGIECKYMKDLIEAEGLQTLVINTGIIGAQLIDADVGNEEIARLGGSSLAKLIQQGDRGIAVETMMNGTVAKLAELYCEGKVGGIISLGGSAGTTIGTAAMRALPIGVPKVMLSTIASGNTRPYVGMTDVTMVNSIVDISGLNQISRKTLANAAFSLVGMMKGHIPETNEMKPIIAATMFGVTTPCVTAAKEYLEQRGYEVLAFHATGIGGQAMESLIESGLISGVLDITTTELADDIAGGLLSAGPRRLEAAAAKGIPQVVSVGALDMANFAGLDTVPESLRARKLYKHNPNVTLIRTTVDENKLIGEMIASKLNPSLGPTAVFLPLKGVSALDDEGKPFFGPEEDKALFSAIRQNLNSNVQLLEFEAHINDEGFAVAMAETLLNMIENK</sequence>
<dbReference type="PANTHER" id="PTHR31862:SF1">
    <property type="entry name" value="UPF0261 DOMAIN PROTEIN (AFU_ORTHOLOGUE AFUA_1G10120)"/>
    <property type="match status" value="1"/>
</dbReference>
<organism evidence="3 4">
    <name type="scientific">Paenibacillus aestuarii</name>
    <dbReference type="NCBI Taxonomy" id="516965"/>
    <lineage>
        <taxon>Bacteria</taxon>
        <taxon>Bacillati</taxon>
        <taxon>Bacillota</taxon>
        <taxon>Bacilli</taxon>
        <taxon>Bacillales</taxon>
        <taxon>Paenibacillaceae</taxon>
        <taxon>Paenibacillus</taxon>
    </lineage>
</organism>
<dbReference type="Pfam" id="PF23189">
    <property type="entry name" value="UPF0261_C"/>
    <property type="match status" value="1"/>
</dbReference>
<dbReference type="PIRSF" id="PIRSF033271">
    <property type="entry name" value="UCP033271"/>
    <property type="match status" value="1"/>
</dbReference>
<protein>
    <submittedName>
        <fullName evidence="3">Tm-1-like ATP-binding domain-containing protein</fullName>
    </submittedName>
</protein>
<dbReference type="NCBIfam" id="NF002674">
    <property type="entry name" value="PRK02399.1-2"/>
    <property type="match status" value="1"/>
</dbReference>
<dbReference type="InterPro" id="IPR008322">
    <property type="entry name" value="UPF0261"/>
</dbReference>
<comment type="caution">
    <text evidence="3">The sequence shown here is derived from an EMBL/GenBank/DDBJ whole genome shotgun (WGS) entry which is preliminary data.</text>
</comment>
<evidence type="ECO:0000313" key="4">
    <source>
        <dbReference type="Proteomes" id="UP001596044"/>
    </source>
</evidence>
<feature type="domain" description="UPF0261" evidence="2">
    <location>
        <begin position="185"/>
        <end position="401"/>
    </location>
</feature>
<evidence type="ECO:0000259" key="1">
    <source>
        <dbReference type="Pfam" id="PF06792"/>
    </source>
</evidence>
<dbReference type="Gene3D" id="3.40.50.12020">
    <property type="entry name" value="Uncharacterised protein family UPF0261, NN domain"/>
    <property type="match status" value="1"/>
</dbReference>
<feature type="domain" description="UPF0261" evidence="1">
    <location>
        <begin position="6"/>
        <end position="177"/>
    </location>
</feature>
<evidence type="ECO:0000313" key="3">
    <source>
        <dbReference type="EMBL" id="MFC5449085.1"/>
    </source>
</evidence>
<dbReference type="PANTHER" id="PTHR31862">
    <property type="entry name" value="UPF0261 DOMAIN PROTEIN (AFU_ORTHOLOGUE AFUA_1G10120)"/>
    <property type="match status" value="1"/>
</dbReference>
<dbReference type="InterPro" id="IPR056778">
    <property type="entry name" value="UPF0261_C"/>
</dbReference>
<gene>
    <name evidence="3" type="ORF">ACFPOG_12505</name>
</gene>
<dbReference type="InterPro" id="IPR051353">
    <property type="entry name" value="Tobamovirus_resist_UPF0261"/>
</dbReference>
<accession>A0ABW0K6T7</accession>
<evidence type="ECO:0000259" key="2">
    <source>
        <dbReference type="Pfam" id="PF23189"/>
    </source>
</evidence>
<dbReference type="CDD" id="cd15488">
    <property type="entry name" value="Tm-1-like"/>
    <property type="match status" value="1"/>
</dbReference>
<keyword evidence="4" id="KW-1185">Reference proteome</keyword>